<dbReference type="GeneID" id="88175367"/>
<dbReference type="Gene3D" id="3.40.50.10490">
    <property type="entry name" value="Glucose-6-phosphate isomerase like protein, domain 1"/>
    <property type="match status" value="1"/>
</dbReference>
<evidence type="ECO:0000313" key="2">
    <source>
        <dbReference type="EMBL" id="WPK26937.1"/>
    </source>
</evidence>
<name>A0AAX4HGC7_9ASCO</name>
<gene>
    <name evidence="2" type="ORF">PUMCH_004306</name>
</gene>
<dbReference type="EMBL" id="CP138898">
    <property type="protein sequence ID" value="WPK26937.1"/>
    <property type="molecule type" value="Genomic_DNA"/>
</dbReference>
<keyword evidence="3" id="KW-1185">Reference proteome</keyword>
<feature type="domain" description="SIS" evidence="1">
    <location>
        <begin position="53"/>
        <end position="208"/>
    </location>
</feature>
<evidence type="ECO:0000259" key="1">
    <source>
        <dbReference type="PROSITE" id="PS51464"/>
    </source>
</evidence>
<organism evidence="2 3">
    <name type="scientific">Australozyma saopauloensis</name>
    <dbReference type="NCBI Taxonomy" id="291208"/>
    <lineage>
        <taxon>Eukaryota</taxon>
        <taxon>Fungi</taxon>
        <taxon>Dikarya</taxon>
        <taxon>Ascomycota</taxon>
        <taxon>Saccharomycotina</taxon>
        <taxon>Pichiomycetes</taxon>
        <taxon>Metschnikowiaceae</taxon>
        <taxon>Australozyma</taxon>
    </lineage>
</organism>
<dbReference type="GO" id="GO:1901135">
    <property type="term" value="P:carbohydrate derivative metabolic process"/>
    <property type="evidence" value="ECO:0007669"/>
    <property type="project" value="InterPro"/>
</dbReference>
<dbReference type="GO" id="GO:0097367">
    <property type="term" value="F:carbohydrate derivative binding"/>
    <property type="evidence" value="ECO:0007669"/>
    <property type="project" value="InterPro"/>
</dbReference>
<dbReference type="AlphaFoldDB" id="A0AAX4HGC7"/>
<dbReference type="RefSeq" id="XP_062879316.1">
    <property type="nucleotide sequence ID" value="XM_063023246.1"/>
</dbReference>
<dbReference type="SUPFAM" id="SSF53697">
    <property type="entry name" value="SIS domain"/>
    <property type="match status" value="1"/>
</dbReference>
<accession>A0AAX4HGC7</accession>
<dbReference type="PANTHER" id="PTHR38418">
    <property type="entry name" value="SUGAR ISOMERASE, KPSF/GUTQ (AFU_ORTHOLOGUE AFUA_6G08860)"/>
    <property type="match status" value="1"/>
</dbReference>
<dbReference type="InterPro" id="IPR046348">
    <property type="entry name" value="SIS_dom_sf"/>
</dbReference>
<evidence type="ECO:0000313" key="3">
    <source>
        <dbReference type="Proteomes" id="UP001338582"/>
    </source>
</evidence>
<dbReference type="Pfam" id="PF01380">
    <property type="entry name" value="SIS"/>
    <property type="match status" value="1"/>
</dbReference>
<sequence length="388" mass="42512">MQRGLDFEKLAELALGSIQNTLDNESWAVSGLARQYKADVDSKVELASSINLLYHTILKRGKIVCCGVGKSYKIATKTVATLKSLTINADQLHPTEALHGDLGLLGNNDCLIFFTASGNTPELIQLLPHISPSIPIVLLTCSKKSKLSQSHQVKSLLYAELPEHLKESKIHGIPAPTVSATLSLILADAVVLALAEMIEQDLAKRKKQFSMKHPGGSIGSDLSHLNDNFIRSMLIEKADRESFQSASLEKADRESYSSMLSLNQVKKHYEGGASTNSLESSPVISDSEEIEVTSNKKLSIAISHASSTQCCKTNYGTIKNWSELDFLKNVALFSFVLYEKEGATFAATASDLRDAYKANTSKDPQWTDMAQLLKEFERVESNANTFII</sequence>
<reference evidence="2 3" key="1">
    <citation type="submission" date="2023-10" db="EMBL/GenBank/DDBJ databases">
        <title>Draft Genome Sequence of Candida saopaulonensis from a very Premature Infant with Sepsis.</title>
        <authorList>
            <person name="Ning Y."/>
            <person name="Dai R."/>
            <person name="Xiao M."/>
            <person name="Xu Y."/>
            <person name="Yan Q."/>
            <person name="Zhang L."/>
        </authorList>
    </citation>
    <scope>NUCLEOTIDE SEQUENCE [LARGE SCALE GENOMIC DNA]</scope>
    <source>
        <strain evidence="2 3">19XY460</strain>
    </source>
</reference>
<protein>
    <recommendedName>
        <fullName evidence="1">SIS domain-containing protein</fullName>
    </recommendedName>
</protein>
<dbReference type="PANTHER" id="PTHR38418:SF2">
    <property type="entry name" value="SUGAR ISOMERASE, KPSF_GUTQ (AFU_ORTHOLOGUE AFUA_6G08860)"/>
    <property type="match status" value="1"/>
</dbReference>
<proteinExistence type="predicted"/>
<dbReference type="InterPro" id="IPR001347">
    <property type="entry name" value="SIS_dom"/>
</dbReference>
<dbReference type="PROSITE" id="PS51464">
    <property type="entry name" value="SIS"/>
    <property type="match status" value="1"/>
</dbReference>
<dbReference type="Proteomes" id="UP001338582">
    <property type="component" value="Chromosome 5"/>
</dbReference>
<dbReference type="KEGG" id="asau:88175367"/>